<dbReference type="AlphaFoldDB" id="A0A917SP97"/>
<keyword evidence="2" id="KW-1185">Reference proteome</keyword>
<protein>
    <recommendedName>
        <fullName evidence="3">Septum formation-related domain-containing protein</fullName>
    </recommendedName>
</protein>
<evidence type="ECO:0000313" key="1">
    <source>
        <dbReference type="EMBL" id="GGL90788.1"/>
    </source>
</evidence>
<evidence type="ECO:0000313" key="2">
    <source>
        <dbReference type="Proteomes" id="UP000655208"/>
    </source>
</evidence>
<accession>A0A917SP97</accession>
<reference evidence="1" key="2">
    <citation type="submission" date="2020-09" db="EMBL/GenBank/DDBJ databases">
        <authorList>
            <person name="Sun Q."/>
            <person name="Zhou Y."/>
        </authorList>
    </citation>
    <scope>NUCLEOTIDE SEQUENCE</scope>
    <source>
        <strain evidence="1">CGMCC 4.7308</strain>
    </source>
</reference>
<reference evidence="1" key="1">
    <citation type="journal article" date="2014" name="Int. J. Syst. Evol. Microbiol.">
        <title>Complete genome sequence of Corynebacterium casei LMG S-19264T (=DSM 44701T), isolated from a smear-ripened cheese.</title>
        <authorList>
            <consortium name="US DOE Joint Genome Institute (JGI-PGF)"/>
            <person name="Walter F."/>
            <person name="Albersmeier A."/>
            <person name="Kalinowski J."/>
            <person name="Ruckert C."/>
        </authorList>
    </citation>
    <scope>NUCLEOTIDE SEQUENCE</scope>
    <source>
        <strain evidence="1">CGMCC 4.7308</strain>
    </source>
</reference>
<proteinExistence type="predicted"/>
<evidence type="ECO:0008006" key="3">
    <source>
        <dbReference type="Google" id="ProtNLM"/>
    </source>
</evidence>
<organism evidence="1 2">
    <name type="scientific">Nakamurella endophytica</name>
    <dbReference type="NCBI Taxonomy" id="1748367"/>
    <lineage>
        <taxon>Bacteria</taxon>
        <taxon>Bacillati</taxon>
        <taxon>Actinomycetota</taxon>
        <taxon>Actinomycetes</taxon>
        <taxon>Nakamurellales</taxon>
        <taxon>Nakamurellaceae</taxon>
        <taxon>Nakamurella</taxon>
    </lineage>
</organism>
<dbReference type="Proteomes" id="UP000655208">
    <property type="component" value="Unassembled WGS sequence"/>
</dbReference>
<sequence>MRRRYCPAVDRRRAGWVVVAVAVLAAAGLPAAGGRWIGGSAAIAPVAPAPAVGQCVTVDRNDPVEIRRTGAGVIQIPAVHPIDCRFAHDGEVTSVLERPDAFTPLDYFAPPTADFRSCGAPAQAYLGLTEPSSGRSRFSPWAPVGVGAAQGAGPDARQRAAGQRWRACVLLPAGAHRYPGSAAGAFDGGVLPASWATCTLQVFPLWRSSVPCSGRHTVEIFGVAPVAAAADAAALRRLETACRGLVAAATRMPDPAAGGALRVAVRVEHYDRSGRPIEGPPTAADQQGRAGCVVQSAAGRPLGRTLAGLGAAPLPWTG</sequence>
<comment type="caution">
    <text evidence="1">The sequence shown here is derived from an EMBL/GenBank/DDBJ whole genome shotgun (WGS) entry which is preliminary data.</text>
</comment>
<dbReference type="EMBL" id="BMNA01000002">
    <property type="protein sequence ID" value="GGL90788.1"/>
    <property type="molecule type" value="Genomic_DNA"/>
</dbReference>
<gene>
    <name evidence="1" type="ORF">GCM10011594_08010</name>
</gene>
<name>A0A917SP97_9ACTN</name>